<dbReference type="KEGG" id="vg:80020309"/>
<sequence length="271" mass="29592">MTLQVGPCEPWPVALCCDVEGHEPAEVERWTRVASTILWHLSGMRYGPCPVTVRPCARSCLDSMGPISFQASTGASTGGWVPYIGADGVWRNASLCGCKSSCSCSELSELYLPGPVLEVVEVNDGGQVLTPGLEYRLDAPGRLVRLGGQHWPKCQEMAEPPGAPDTLTVTYRWGLPLDEAATAAVSELVCHFLKGCRAGGSCGCKVNRNVTRMTRQGVEMERQDVTLLYSEGLTGLATVDMWLMAVNPFRQRYPSRVYSPDLKRPRVTTWP</sequence>
<evidence type="ECO:0000313" key="2">
    <source>
        <dbReference type="Proteomes" id="UP000595090"/>
    </source>
</evidence>
<organism evidence="1 2">
    <name type="scientific">Streptomyces phage TurkishDelight</name>
    <dbReference type="NCBI Taxonomy" id="2793708"/>
    <lineage>
        <taxon>Viruses</taxon>
        <taxon>Duplodnaviria</taxon>
        <taxon>Heunggongvirae</taxon>
        <taxon>Uroviricota</taxon>
        <taxon>Caudoviricetes</taxon>
        <taxon>Dolmabahcevirus</taxon>
        <taxon>Dolmabahcevirus turkishdelight</taxon>
    </lineage>
</organism>
<accession>A0A7T0M1U0</accession>
<dbReference type="Proteomes" id="UP000595090">
    <property type="component" value="Segment"/>
</dbReference>
<protein>
    <submittedName>
        <fullName evidence="1">Head-to-tail adaptor</fullName>
    </submittedName>
</protein>
<reference evidence="1 2" key="1">
    <citation type="submission" date="2020-11" db="EMBL/GenBank/DDBJ databases">
        <authorList>
            <person name="Asamoah-Frimpong E.A."/>
            <person name="Attaran A."/>
            <person name="Berhane B."/>
            <person name="Boone B.K."/>
            <person name="Cesta G."/>
            <person name="Chorbajian C."/>
            <person name="Cowan J.T."/>
            <person name="Datu D.V."/>
            <person name="Der L."/>
            <person name="Egbunine A.O."/>
            <person name="Giampietro H."/>
            <person name="Gunnison R.P."/>
            <person name="Joseph M.A."/>
            <person name="Kiewe T."/>
            <person name="Oboh E.C."/>
            <person name="O'Neill K."/>
            <person name="Oxlaj J.A."/>
            <person name="Patel A.K."/>
            <person name="Saqaf K."/>
            <person name="Vuong K."/>
            <person name="Walker C."/>
            <person name="Wikina T."/>
            <person name="Yan T."/>
            <person name="Avazpour P."/>
            <person name="Kim F.M."/>
            <person name="Mason K.J."/>
            <person name="Nguyen D.A."/>
            <person name="Pettit S.M."/>
            <person name="Zhou O.J."/>
            <person name="Brissett D.L."/>
            <person name="Gualtieri C."/>
            <person name="Hufford T.M."/>
            <person name="Ko J.M."/>
            <person name="Novak J.K."/>
            <person name="Smith Z.M."/>
            <person name="Erill I."/>
            <person name="Caruso S.M."/>
            <person name="Garlena R.A."/>
            <person name="Russell D.A."/>
            <person name="Pope W.H."/>
            <person name="Jacobs-Sera D."/>
            <person name="Hatfull G.F."/>
        </authorList>
    </citation>
    <scope>NUCLEOTIDE SEQUENCE [LARGE SCALE GENOMIC DNA]</scope>
</reference>
<dbReference type="GeneID" id="80020309"/>
<name>A0A7T0M1U0_9CAUD</name>
<evidence type="ECO:0000313" key="1">
    <source>
        <dbReference type="EMBL" id="QPL14052.1"/>
    </source>
</evidence>
<proteinExistence type="predicted"/>
<dbReference type="EMBL" id="MW291017">
    <property type="protein sequence ID" value="QPL14052.1"/>
    <property type="molecule type" value="Genomic_DNA"/>
</dbReference>
<keyword evidence="2" id="KW-1185">Reference proteome</keyword>
<dbReference type="RefSeq" id="YP_010755639.1">
    <property type="nucleotide sequence ID" value="NC_073473.1"/>
</dbReference>
<gene>
    <name evidence="1" type="primary">23</name>
    <name evidence="1" type="ORF">SEA_TURKISHDELIGHT_23</name>
</gene>